<gene>
    <name evidence="1" type="ORF">Bun01g_29110</name>
</gene>
<accession>A0A4Y1VLU0</accession>
<evidence type="ECO:0000313" key="2">
    <source>
        <dbReference type="Proteomes" id="UP000320533"/>
    </source>
</evidence>
<dbReference type="Proteomes" id="UP000320533">
    <property type="component" value="Chromosome"/>
</dbReference>
<dbReference type="EMBL" id="AP019724">
    <property type="protein sequence ID" value="BBK88541.1"/>
    <property type="molecule type" value="Genomic_DNA"/>
</dbReference>
<proteinExistence type="predicted"/>
<organism evidence="1 2">
    <name type="scientific">Bacteroides uniformis</name>
    <dbReference type="NCBI Taxonomy" id="820"/>
    <lineage>
        <taxon>Bacteria</taxon>
        <taxon>Pseudomonadati</taxon>
        <taxon>Bacteroidota</taxon>
        <taxon>Bacteroidia</taxon>
        <taxon>Bacteroidales</taxon>
        <taxon>Bacteroidaceae</taxon>
        <taxon>Bacteroides</taxon>
    </lineage>
</organism>
<sequence length="325" mass="38485">MRNLFYLIKSIPFIQTAFNYYFDIKNREKEVCYGNENPNNFFYVIGLPDFACGLWWIINKVIMHIAYAEDHGYLPVVDMLHYHTQYHNPEDINEINVWEKFFEQPLSVSLDDISKSKHVILSCKKDVPNDKYLMGNTEFYDNPVRLKYFQDIFKRYIRFSRETEMKLQEMRDSVMPQDVKILGVLCRGTDYLLKKPKNHPVQPEPQVVIKDAEAIMKKYGCDYVFLATEDQDILDMFKSHFGTKLKYIKQNRVTHEQMKNVNRLMSISSKSNRDKYLMGVEYLSATYILSKCHCFIGGRCGGTKGVLLMNDNFEYKFIYNLGFYE</sequence>
<protein>
    <submittedName>
        <fullName evidence="1">Uncharacterized protein</fullName>
    </submittedName>
</protein>
<name>A0A4Y1VLU0_BACUN</name>
<dbReference type="Gene3D" id="3.40.50.11350">
    <property type="match status" value="1"/>
</dbReference>
<dbReference type="RefSeq" id="WP_117589602.1">
    <property type="nucleotide sequence ID" value="NZ_AP019724.1"/>
</dbReference>
<dbReference type="KEGG" id="bun:Bun01g_29110"/>
<dbReference type="AlphaFoldDB" id="A0A4Y1VLU0"/>
<reference evidence="1 2" key="1">
    <citation type="submission" date="2019-06" db="EMBL/GenBank/DDBJ databases">
        <title>Complete genome sequence of Bacteroides uniformis NBRC 113350.</title>
        <authorList>
            <person name="Miura T."/>
            <person name="Furukawa M."/>
            <person name="Shimamura M."/>
            <person name="Ohyama Y."/>
            <person name="Yamazoe A."/>
            <person name="Kawasaki H."/>
        </authorList>
    </citation>
    <scope>NUCLEOTIDE SEQUENCE [LARGE SCALE GENOMIC DNA]</scope>
    <source>
        <strain evidence="1 2">NBRC 113350</strain>
    </source>
</reference>
<evidence type="ECO:0000313" key="1">
    <source>
        <dbReference type="EMBL" id="BBK88541.1"/>
    </source>
</evidence>